<sequence length="106" mass="11521">MDCWKAEVATQASRLLGNLAQPQEPLMDCWKAPVVVQPLRLPRGLATPWERLFGAPQSPQRLPPEGFFKVRPPASGGRLGAELETLRADAVSPTCRPENPAVPRAG</sequence>
<dbReference type="RefSeq" id="XP_029221628.1">
    <property type="nucleotide sequence ID" value="XM_029362663.1"/>
</dbReference>
<name>A0A2A9MI94_BESBE</name>
<gene>
    <name evidence="1" type="ORF">BESB_040770</name>
</gene>
<dbReference type="EMBL" id="NWUJ01000002">
    <property type="protein sequence ID" value="PFH37619.1"/>
    <property type="molecule type" value="Genomic_DNA"/>
</dbReference>
<dbReference type="AlphaFoldDB" id="A0A2A9MI94"/>
<proteinExistence type="predicted"/>
<reference evidence="1 2" key="1">
    <citation type="submission" date="2017-09" db="EMBL/GenBank/DDBJ databases">
        <title>Genome sequencing of Besnoitia besnoiti strain Bb-Ger1.</title>
        <authorList>
            <person name="Schares G."/>
            <person name="Venepally P."/>
            <person name="Lorenzi H.A."/>
        </authorList>
    </citation>
    <scope>NUCLEOTIDE SEQUENCE [LARGE SCALE GENOMIC DNA]</scope>
    <source>
        <strain evidence="1 2">Bb-Ger1</strain>
    </source>
</reference>
<comment type="caution">
    <text evidence="1">The sequence shown here is derived from an EMBL/GenBank/DDBJ whole genome shotgun (WGS) entry which is preliminary data.</text>
</comment>
<evidence type="ECO:0000313" key="1">
    <source>
        <dbReference type="EMBL" id="PFH37619.1"/>
    </source>
</evidence>
<dbReference type="Proteomes" id="UP000224006">
    <property type="component" value="Chromosome II"/>
</dbReference>
<dbReference type="KEGG" id="bbes:BESB_040770"/>
<keyword evidence="2" id="KW-1185">Reference proteome</keyword>
<protein>
    <submittedName>
        <fullName evidence="1">Uncharacterized protein</fullName>
    </submittedName>
</protein>
<dbReference type="GeneID" id="40309058"/>
<evidence type="ECO:0000313" key="2">
    <source>
        <dbReference type="Proteomes" id="UP000224006"/>
    </source>
</evidence>
<organism evidence="1 2">
    <name type="scientific">Besnoitia besnoiti</name>
    <name type="common">Apicomplexan protozoan</name>
    <dbReference type="NCBI Taxonomy" id="94643"/>
    <lineage>
        <taxon>Eukaryota</taxon>
        <taxon>Sar</taxon>
        <taxon>Alveolata</taxon>
        <taxon>Apicomplexa</taxon>
        <taxon>Conoidasida</taxon>
        <taxon>Coccidia</taxon>
        <taxon>Eucoccidiorida</taxon>
        <taxon>Eimeriorina</taxon>
        <taxon>Sarcocystidae</taxon>
        <taxon>Besnoitia</taxon>
    </lineage>
</organism>
<dbReference type="VEuPathDB" id="ToxoDB:BESB_040770"/>
<accession>A0A2A9MI94</accession>